<accession>A0AAN9A287</accession>
<dbReference type="EMBL" id="JAXCGZ010018973">
    <property type="protein sequence ID" value="KAK7066952.1"/>
    <property type="molecule type" value="Genomic_DNA"/>
</dbReference>
<evidence type="ECO:0000256" key="8">
    <source>
        <dbReference type="ARBA" id="ARBA00023125"/>
    </source>
</evidence>
<evidence type="ECO:0000256" key="4">
    <source>
        <dbReference type="ARBA" id="ARBA00022737"/>
    </source>
</evidence>
<feature type="compositionally biased region" description="Acidic residues" evidence="12">
    <location>
        <begin position="92"/>
        <end position="108"/>
    </location>
</feature>
<protein>
    <recommendedName>
        <fullName evidence="13">C2H2-type domain-containing protein</fullName>
    </recommendedName>
</protein>
<dbReference type="FunFam" id="3.30.160.60:FF:002737">
    <property type="entry name" value="AGAP008430-PA"/>
    <property type="match status" value="1"/>
</dbReference>
<feature type="domain" description="C2H2-type" evidence="13">
    <location>
        <begin position="191"/>
        <end position="218"/>
    </location>
</feature>
<keyword evidence="9" id="KW-0804">Transcription</keyword>
<keyword evidence="5 11" id="KW-0863">Zinc-finger</keyword>
<evidence type="ECO:0000313" key="15">
    <source>
        <dbReference type="Proteomes" id="UP001381693"/>
    </source>
</evidence>
<comment type="subcellular location">
    <subcellularLocation>
        <location evidence="1">Nucleus</location>
    </subcellularLocation>
</comment>
<dbReference type="Proteomes" id="UP001381693">
    <property type="component" value="Unassembled WGS sequence"/>
</dbReference>
<gene>
    <name evidence="14" type="ORF">SK128_020877</name>
</gene>
<dbReference type="InterPro" id="IPR013087">
    <property type="entry name" value="Znf_C2H2_type"/>
</dbReference>
<evidence type="ECO:0000256" key="12">
    <source>
        <dbReference type="SAM" id="MobiDB-lite"/>
    </source>
</evidence>
<sequence>MGEFVIECTLCGLSFTSEREYDSHPCLEDDVKVPFKIKMEQDDEEAELEQEVQNALEQSTINLKEEPMTFKEEPSDAESEDLDPLGIMKDDPADEDYVKEELPDDLSDESMPAEPSKSVPVETAAKNDSVPRLKQCNVCGKRFFRVEDFIDHDLNAHKAPRPYECKVCKKRFTQKHYVALHMRVHTGERPYKCELCSNTYIHKTSYTIHMRIHNNERPYRCVICGKRCYDKSGLTSHMRSHTKETPYQCEVCGRRFTHSKSLLVHRRNHTGEKPYKCRYCGKDFRHWHKHKIHIRLHTGERPYKCKVCGKGFPRNDEVKRHMRSHVGIKSFKCSICSVYCATQASITGHIDLHHADLKPNNPLAPEKTVVKNSNSGILGTKAPQPRTIYKPINDIASSFAVTSMSQTSSTKDSDVDNEEKTTSLSFKEYMDQQEKILSEKGLIVRTSKSNTATTNSNANKEKIILPKNLVTPTTTGKPLVILPQSMPSGGNIQLVLPRSVPAQTQTQTITTSQVSTTTPQLILNQSSVVLPQQPQAASGQNVGNQQLILLTPSGRPQTNVAMSQPLLLLCSSGTGSGQRLILLPQQTTRPEIVGGQTMLMSRNMIGVANATPASAATNAPLQIKQEVTDPSPSTSQVNILPAVIKQENSNGLAVGTVIKQEPEETFLEFANTLSNTEIKIEPLDIYDWVADNLYAFGELLSIREGKVILELDCLLEKRSYIWSAICNDTLFGYTKNTLPKDWKKYNCFEAIVQKIINATTVIKGNCDYCVRKDK</sequence>
<evidence type="ECO:0000256" key="3">
    <source>
        <dbReference type="ARBA" id="ARBA00022723"/>
    </source>
</evidence>
<keyword evidence="8" id="KW-0238">DNA-binding</keyword>
<dbReference type="FunFam" id="3.30.160.60:FF:000624">
    <property type="entry name" value="zinc finger protein 697"/>
    <property type="match status" value="1"/>
</dbReference>
<dbReference type="GO" id="GO:0005634">
    <property type="term" value="C:nucleus"/>
    <property type="evidence" value="ECO:0007669"/>
    <property type="project" value="UniProtKB-SubCell"/>
</dbReference>
<evidence type="ECO:0000313" key="14">
    <source>
        <dbReference type="EMBL" id="KAK7066952.1"/>
    </source>
</evidence>
<feature type="domain" description="C2H2-type" evidence="13">
    <location>
        <begin position="303"/>
        <end position="330"/>
    </location>
</feature>
<dbReference type="FunFam" id="3.30.160.60:FF:001498">
    <property type="entry name" value="Zinc finger protein 404"/>
    <property type="match status" value="1"/>
</dbReference>
<dbReference type="PANTHER" id="PTHR24390">
    <property type="entry name" value="ZINC FINGER PROTEIN"/>
    <property type="match status" value="1"/>
</dbReference>
<keyword evidence="7" id="KW-0805">Transcription regulation</keyword>
<evidence type="ECO:0000259" key="13">
    <source>
        <dbReference type="PROSITE" id="PS50157"/>
    </source>
</evidence>
<dbReference type="InterPro" id="IPR036236">
    <property type="entry name" value="Znf_C2H2_sf"/>
</dbReference>
<evidence type="ECO:0000256" key="6">
    <source>
        <dbReference type="ARBA" id="ARBA00022833"/>
    </source>
</evidence>
<feature type="domain" description="C2H2-type" evidence="13">
    <location>
        <begin position="275"/>
        <end position="302"/>
    </location>
</feature>
<proteinExistence type="inferred from homology"/>
<dbReference type="AlphaFoldDB" id="A0AAN9A287"/>
<feature type="domain" description="C2H2-type" evidence="13">
    <location>
        <begin position="247"/>
        <end position="274"/>
    </location>
</feature>
<dbReference type="Gene3D" id="3.30.160.60">
    <property type="entry name" value="Classic Zinc Finger"/>
    <property type="match status" value="6"/>
</dbReference>
<organism evidence="14 15">
    <name type="scientific">Halocaridina rubra</name>
    <name type="common">Hawaiian red shrimp</name>
    <dbReference type="NCBI Taxonomy" id="373956"/>
    <lineage>
        <taxon>Eukaryota</taxon>
        <taxon>Metazoa</taxon>
        <taxon>Ecdysozoa</taxon>
        <taxon>Arthropoda</taxon>
        <taxon>Crustacea</taxon>
        <taxon>Multicrustacea</taxon>
        <taxon>Malacostraca</taxon>
        <taxon>Eumalacostraca</taxon>
        <taxon>Eucarida</taxon>
        <taxon>Decapoda</taxon>
        <taxon>Pleocyemata</taxon>
        <taxon>Caridea</taxon>
        <taxon>Atyoidea</taxon>
        <taxon>Atyidae</taxon>
        <taxon>Halocaridina</taxon>
    </lineage>
</organism>
<dbReference type="PROSITE" id="PS50157">
    <property type="entry name" value="ZINC_FINGER_C2H2_2"/>
    <property type="match status" value="7"/>
</dbReference>
<name>A0AAN9A287_HALRR</name>
<evidence type="ECO:0000256" key="5">
    <source>
        <dbReference type="ARBA" id="ARBA00022771"/>
    </source>
</evidence>
<feature type="domain" description="C2H2-type" evidence="13">
    <location>
        <begin position="134"/>
        <end position="162"/>
    </location>
</feature>
<keyword evidence="10" id="KW-0539">Nucleus</keyword>
<evidence type="ECO:0000256" key="2">
    <source>
        <dbReference type="ARBA" id="ARBA00006991"/>
    </source>
</evidence>
<keyword evidence="4" id="KW-0677">Repeat</keyword>
<dbReference type="SMART" id="SM00355">
    <property type="entry name" value="ZnF_C2H2"/>
    <property type="match status" value="8"/>
</dbReference>
<comment type="caution">
    <text evidence="14">The sequence shown here is derived from an EMBL/GenBank/DDBJ whole genome shotgun (WGS) entry which is preliminary data.</text>
</comment>
<dbReference type="FunFam" id="3.30.160.60:FF:000478">
    <property type="entry name" value="Zinc finger protein 133"/>
    <property type="match status" value="1"/>
</dbReference>
<evidence type="ECO:0000256" key="9">
    <source>
        <dbReference type="ARBA" id="ARBA00023163"/>
    </source>
</evidence>
<evidence type="ECO:0000256" key="1">
    <source>
        <dbReference type="ARBA" id="ARBA00004123"/>
    </source>
</evidence>
<dbReference type="SUPFAM" id="SSF57667">
    <property type="entry name" value="beta-beta-alpha zinc fingers"/>
    <property type="match status" value="5"/>
</dbReference>
<dbReference type="GO" id="GO:0008270">
    <property type="term" value="F:zinc ion binding"/>
    <property type="evidence" value="ECO:0007669"/>
    <property type="project" value="UniProtKB-KW"/>
</dbReference>
<dbReference type="PROSITE" id="PS00028">
    <property type="entry name" value="ZINC_FINGER_C2H2_1"/>
    <property type="match status" value="8"/>
</dbReference>
<dbReference type="PANTHER" id="PTHR24390:SF256">
    <property type="entry name" value="ZINC FINGER PROTEIN 711"/>
    <property type="match status" value="1"/>
</dbReference>
<evidence type="ECO:0000256" key="11">
    <source>
        <dbReference type="PROSITE-ProRule" id="PRU00042"/>
    </source>
</evidence>
<dbReference type="GO" id="GO:0003700">
    <property type="term" value="F:DNA-binding transcription factor activity"/>
    <property type="evidence" value="ECO:0007669"/>
    <property type="project" value="TreeGrafter"/>
</dbReference>
<dbReference type="GO" id="GO:0006357">
    <property type="term" value="P:regulation of transcription by RNA polymerase II"/>
    <property type="evidence" value="ECO:0007669"/>
    <property type="project" value="TreeGrafter"/>
</dbReference>
<dbReference type="FunFam" id="3.30.160.60:FF:000688">
    <property type="entry name" value="zinc finger protein 197 isoform X1"/>
    <property type="match status" value="1"/>
</dbReference>
<dbReference type="Pfam" id="PF00096">
    <property type="entry name" value="zf-C2H2"/>
    <property type="match status" value="4"/>
</dbReference>
<evidence type="ECO:0000256" key="10">
    <source>
        <dbReference type="ARBA" id="ARBA00023242"/>
    </source>
</evidence>
<dbReference type="FunFam" id="3.30.160.60:FF:000711">
    <property type="entry name" value="zinc finger protein 697"/>
    <property type="match status" value="1"/>
</dbReference>
<feature type="domain" description="C2H2-type" evidence="13">
    <location>
        <begin position="219"/>
        <end position="246"/>
    </location>
</feature>
<keyword evidence="3" id="KW-0479">Metal-binding</keyword>
<dbReference type="GO" id="GO:0000978">
    <property type="term" value="F:RNA polymerase II cis-regulatory region sequence-specific DNA binding"/>
    <property type="evidence" value="ECO:0007669"/>
    <property type="project" value="TreeGrafter"/>
</dbReference>
<reference evidence="14 15" key="1">
    <citation type="submission" date="2023-11" db="EMBL/GenBank/DDBJ databases">
        <title>Halocaridina rubra genome assembly.</title>
        <authorList>
            <person name="Smith C."/>
        </authorList>
    </citation>
    <scope>NUCLEOTIDE SEQUENCE [LARGE SCALE GENOMIC DNA]</scope>
    <source>
        <strain evidence="14">EP-1</strain>
        <tissue evidence="14">Whole</tissue>
    </source>
</reference>
<feature type="domain" description="C2H2-type" evidence="13">
    <location>
        <begin position="163"/>
        <end position="190"/>
    </location>
</feature>
<keyword evidence="15" id="KW-1185">Reference proteome</keyword>
<feature type="compositionally biased region" description="Basic and acidic residues" evidence="12">
    <location>
        <begin position="63"/>
        <end position="74"/>
    </location>
</feature>
<keyword evidence="6" id="KW-0862">Zinc</keyword>
<feature type="region of interest" description="Disordered" evidence="12">
    <location>
        <begin position="58"/>
        <end position="126"/>
    </location>
</feature>
<comment type="similarity">
    <text evidence="2">Belongs to the krueppel C2H2-type zinc-finger protein family.</text>
</comment>
<evidence type="ECO:0000256" key="7">
    <source>
        <dbReference type="ARBA" id="ARBA00023015"/>
    </source>
</evidence>